<proteinExistence type="predicted"/>
<sequence>MLQTQTVSPELLELLRKISNSDFFSDFFLVGGTALALQIGHRNSIDLDFFAKKDIDENLFLEKLSEFGKVIKFSSSKNILICSVNGVKVDFVNHIYKFLDEPLILDGIKMASKRDISAMKLNAIEGRGSKKDFIDLYFLLNYMSLPEMIEAYKLKYPNHSEFMMLKSLTYFEDADHFPQPEMFADFNWENAKQKIIQEFLKL</sequence>
<dbReference type="Pfam" id="PF08843">
    <property type="entry name" value="AbiEii"/>
    <property type="match status" value="1"/>
</dbReference>
<name>A0A1H5SCJ9_9FLAO</name>
<organism evidence="1 2">
    <name type="scientific">Halpernia humi</name>
    <dbReference type="NCBI Taxonomy" id="493375"/>
    <lineage>
        <taxon>Bacteria</taxon>
        <taxon>Pseudomonadati</taxon>
        <taxon>Bacteroidota</taxon>
        <taxon>Flavobacteriia</taxon>
        <taxon>Flavobacteriales</taxon>
        <taxon>Weeksellaceae</taxon>
        <taxon>Chryseobacterium group</taxon>
        <taxon>Halpernia</taxon>
    </lineage>
</organism>
<evidence type="ECO:0000313" key="2">
    <source>
        <dbReference type="Proteomes" id="UP000236738"/>
    </source>
</evidence>
<protein>
    <submittedName>
        <fullName evidence="1">Nucleotidyl transferase AbiEii toxin, Type IV TA system</fullName>
    </submittedName>
</protein>
<evidence type="ECO:0000313" key="1">
    <source>
        <dbReference type="EMBL" id="SEF48255.1"/>
    </source>
</evidence>
<dbReference type="RefSeq" id="WP_103912171.1">
    <property type="nucleotide sequence ID" value="NZ_FNUS01000001.1"/>
</dbReference>
<reference evidence="2" key="1">
    <citation type="submission" date="2016-10" db="EMBL/GenBank/DDBJ databases">
        <authorList>
            <person name="Varghese N."/>
            <person name="Submissions S."/>
        </authorList>
    </citation>
    <scope>NUCLEOTIDE SEQUENCE [LARGE SCALE GENOMIC DNA]</scope>
    <source>
        <strain evidence="2">DSM 21580</strain>
    </source>
</reference>
<dbReference type="AlphaFoldDB" id="A0A1H5SCJ9"/>
<dbReference type="InterPro" id="IPR014942">
    <property type="entry name" value="AbiEii"/>
</dbReference>
<dbReference type="EMBL" id="FNUS01000001">
    <property type="protein sequence ID" value="SEF48255.1"/>
    <property type="molecule type" value="Genomic_DNA"/>
</dbReference>
<gene>
    <name evidence="1" type="ORF">SAMN05421847_0105</name>
</gene>
<dbReference type="GO" id="GO:0016740">
    <property type="term" value="F:transferase activity"/>
    <property type="evidence" value="ECO:0007669"/>
    <property type="project" value="UniProtKB-KW"/>
</dbReference>
<accession>A0A1H5SCJ9</accession>
<keyword evidence="2" id="KW-1185">Reference proteome</keyword>
<keyword evidence="1" id="KW-0808">Transferase</keyword>
<dbReference type="Proteomes" id="UP000236738">
    <property type="component" value="Unassembled WGS sequence"/>
</dbReference>
<dbReference type="OrthoDB" id="9796281at2"/>